<dbReference type="Proteomes" id="UP001164929">
    <property type="component" value="Chromosome 17"/>
</dbReference>
<evidence type="ECO:0000313" key="1">
    <source>
        <dbReference type="EMBL" id="KAJ6959110.1"/>
    </source>
</evidence>
<gene>
    <name evidence="1" type="ORF">NC653_037414</name>
</gene>
<dbReference type="GO" id="GO:0003700">
    <property type="term" value="F:DNA-binding transcription factor activity"/>
    <property type="evidence" value="ECO:0007669"/>
    <property type="project" value="InterPro"/>
</dbReference>
<dbReference type="AlphaFoldDB" id="A0AAD6PS62"/>
<organism evidence="1 2">
    <name type="scientific">Populus alba x Populus x berolinensis</name>
    <dbReference type="NCBI Taxonomy" id="444605"/>
    <lineage>
        <taxon>Eukaryota</taxon>
        <taxon>Viridiplantae</taxon>
        <taxon>Streptophyta</taxon>
        <taxon>Embryophyta</taxon>
        <taxon>Tracheophyta</taxon>
        <taxon>Spermatophyta</taxon>
        <taxon>Magnoliopsida</taxon>
        <taxon>eudicotyledons</taxon>
        <taxon>Gunneridae</taxon>
        <taxon>Pentapetalae</taxon>
        <taxon>rosids</taxon>
        <taxon>fabids</taxon>
        <taxon>Malpighiales</taxon>
        <taxon>Salicaceae</taxon>
        <taxon>Saliceae</taxon>
        <taxon>Populus</taxon>
    </lineage>
</organism>
<comment type="caution">
    <text evidence="1">The sequence shown here is derived from an EMBL/GenBank/DDBJ whole genome shotgun (WGS) entry which is preliminary data.</text>
</comment>
<keyword evidence="2" id="KW-1185">Reference proteome</keyword>
<sequence>MENPFSSKEIWMGYWAWPRAQIDNVPPFDDSLRNSLLEDPFNFFSELRNCDMYVGWFGSPSAMDQMLAFDGMPSFPSTSYPSSPTGPSSLAERMLKALSLFKDSSIGCRCGFHKERGSILVEYLKATILEWTSSVIYYSKPEYLQAKHASDHEVRGSFALIFDPDDMSCCAVLELVSVKEKPYFNSKMKMFSFALLTIICRRNLHKNEQEEQGNQMT</sequence>
<name>A0AAD6PS62_9ROSI</name>
<reference evidence="1" key="1">
    <citation type="journal article" date="2023" name="Mol. Ecol. Resour.">
        <title>Chromosome-level genome assembly of a triploid poplar Populus alba 'Berolinensis'.</title>
        <authorList>
            <person name="Chen S."/>
            <person name="Yu Y."/>
            <person name="Wang X."/>
            <person name="Wang S."/>
            <person name="Zhang T."/>
            <person name="Zhou Y."/>
            <person name="He R."/>
            <person name="Meng N."/>
            <person name="Wang Y."/>
            <person name="Liu W."/>
            <person name="Liu Z."/>
            <person name="Liu J."/>
            <person name="Guo Q."/>
            <person name="Huang H."/>
            <person name="Sederoff R.R."/>
            <person name="Wang G."/>
            <person name="Qu G."/>
            <person name="Chen S."/>
        </authorList>
    </citation>
    <scope>NUCLEOTIDE SEQUENCE</scope>
    <source>
        <strain evidence="1">SC-2020</strain>
    </source>
</reference>
<dbReference type="InterPro" id="IPR045012">
    <property type="entry name" value="NLP"/>
</dbReference>
<feature type="non-terminal residue" evidence="1">
    <location>
        <position position="217"/>
    </location>
</feature>
<protein>
    <submittedName>
        <fullName evidence="1">Uncharacterized protein</fullName>
    </submittedName>
</protein>
<dbReference type="PANTHER" id="PTHR32002">
    <property type="entry name" value="PROTEIN NLP8"/>
    <property type="match status" value="1"/>
</dbReference>
<proteinExistence type="predicted"/>
<dbReference type="PANTHER" id="PTHR32002:SF41">
    <property type="entry name" value="PROTEIN NLP8"/>
    <property type="match status" value="1"/>
</dbReference>
<evidence type="ECO:0000313" key="2">
    <source>
        <dbReference type="Proteomes" id="UP001164929"/>
    </source>
</evidence>
<dbReference type="EMBL" id="JAQIZT010000017">
    <property type="protein sequence ID" value="KAJ6959110.1"/>
    <property type="molecule type" value="Genomic_DNA"/>
</dbReference>
<accession>A0AAD6PS62</accession>